<dbReference type="PANTHER" id="PTHR43072">
    <property type="entry name" value="N-ACETYLTRANSFERASE"/>
    <property type="match status" value="1"/>
</dbReference>
<dbReference type="OrthoDB" id="1450704at2"/>
<gene>
    <name evidence="2" type="ORF">EY643_05245</name>
</gene>
<dbReference type="InterPro" id="IPR016181">
    <property type="entry name" value="Acyl_CoA_acyltransferase"/>
</dbReference>
<dbReference type="AlphaFoldDB" id="A0A5P9NH06"/>
<dbReference type="CDD" id="cd04301">
    <property type="entry name" value="NAT_SF"/>
    <property type="match status" value="1"/>
</dbReference>
<evidence type="ECO:0000313" key="3">
    <source>
        <dbReference type="Proteomes" id="UP000326287"/>
    </source>
</evidence>
<sequence length="156" mass="17918">MGKLILVFREAIDSDLALLREFEQRVIEAERPYNSAIKSEPTTYYDIESLISDRDSQLLLAETDNEIVATGYAQIRSSKASLKHAQHAYLGFMYVSPKHRGQGINSMLIEQLISWCEQRSVQNFYLDVYALNRSAIKAYEKLGFRPSMVEMSLSRE</sequence>
<accession>A0A5P9NH06</accession>
<feature type="domain" description="N-acetyltransferase" evidence="1">
    <location>
        <begin position="6"/>
        <end position="156"/>
    </location>
</feature>
<evidence type="ECO:0000259" key="1">
    <source>
        <dbReference type="PROSITE" id="PS51186"/>
    </source>
</evidence>
<name>A0A5P9NH06_9GAMM</name>
<keyword evidence="2" id="KW-0808">Transferase</keyword>
<dbReference type="KEGG" id="halc:EY643_05245"/>
<dbReference type="PROSITE" id="PS51186">
    <property type="entry name" value="GNAT"/>
    <property type="match status" value="1"/>
</dbReference>
<dbReference type="Pfam" id="PF00583">
    <property type="entry name" value="Acetyltransf_1"/>
    <property type="match status" value="1"/>
</dbReference>
<dbReference type="EMBL" id="CP036422">
    <property type="protein sequence ID" value="QFU75100.1"/>
    <property type="molecule type" value="Genomic_DNA"/>
</dbReference>
<reference evidence="2 3" key="1">
    <citation type="submission" date="2019-02" db="EMBL/GenBank/DDBJ databases">
        <authorList>
            <person name="Li S.-H."/>
        </authorList>
    </citation>
    <scope>NUCLEOTIDE SEQUENCE [LARGE SCALE GENOMIC DNA]</scope>
    <source>
        <strain evidence="2 3">IMCC14385</strain>
    </source>
</reference>
<protein>
    <submittedName>
        <fullName evidence="2">GNAT family N-acetyltransferase</fullName>
    </submittedName>
</protein>
<evidence type="ECO:0000313" key="2">
    <source>
        <dbReference type="EMBL" id="QFU75100.1"/>
    </source>
</evidence>
<keyword evidence="3" id="KW-1185">Reference proteome</keyword>
<proteinExistence type="predicted"/>
<dbReference type="InterPro" id="IPR000182">
    <property type="entry name" value="GNAT_dom"/>
</dbReference>
<dbReference type="Proteomes" id="UP000326287">
    <property type="component" value="Chromosome"/>
</dbReference>
<organism evidence="2 3">
    <name type="scientific">Halioglobus maricola</name>
    <dbReference type="NCBI Taxonomy" id="2601894"/>
    <lineage>
        <taxon>Bacteria</taxon>
        <taxon>Pseudomonadati</taxon>
        <taxon>Pseudomonadota</taxon>
        <taxon>Gammaproteobacteria</taxon>
        <taxon>Cellvibrionales</taxon>
        <taxon>Halieaceae</taxon>
        <taxon>Halioglobus</taxon>
    </lineage>
</organism>
<dbReference type="SUPFAM" id="SSF55729">
    <property type="entry name" value="Acyl-CoA N-acyltransferases (Nat)"/>
    <property type="match status" value="1"/>
</dbReference>
<dbReference type="GO" id="GO:0016747">
    <property type="term" value="F:acyltransferase activity, transferring groups other than amino-acyl groups"/>
    <property type="evidence" value="ECO:0007669"/>
    <property type="project" value="InterPro"/>
</dbReference>
<dbReference type="Gene3D" id="3.40.630.30">
    <property type="match status" value="1"/>
</dbReference>